<proteinExistence type="predicted"/>
<reference evidence="1 2" key="1">
    <citation type="submission" date="2024-10" db="EMBL/GenBank/DDBJ databases">
        <title>The Natural Products Discovery Center: Release of the First 8490 Sequenced Strains for Exploring Actinobacteria Biosynthetic Diversity.</title>
        <authorList>
            <person name="Kalkreuter E."/>
            <person name="Kautsar S.A."/>
            <person name="Yang D."/>
            <person name="Bader C.D."/>
            <person name="Teijaro C.N."/>
            <person name="Fluegel L."/>
            <person name="Davis C.M."/>
            <person name="Simpson J.R."/>
            <person name="Lauterbach L."/>
            <person name="Steele A.D."/>
            <person name="Gui C."/>
            <person name="Meng S."/>
            <person name="Li G."/>
            <person name="Viehrig K."/>
            <person name="Ye F."/>
            <person name="Su P."/>
            <person name="Kiefer A.F."/>
            <person name="Nichols A."/>
            <person name="Cepeda A.J."/>
            <person name="Yan W."/>
            <person name="Fan B."/>
            <person name="Jiang Y."/>
            <person name="Adhikari A."/>
            <person name="Zheng C.-J."/>
            <person name="Schuster L."/>
            <person name="Cowan T.M."/>
            <person name="Smanski M.J."/>
            <person name="Chevrette M.G."/>
            <person name="De Carvalho L.P.S."/>
            <person name="Shen B."/>
        </authorList>
    </citation>
    <scope>NUCLEOTIDE SEQUENCE [LARGE SCALE GENOMIC DNA]</scope>
    <source>
        <strain evidence="1 2">NPDC001867</strain>
    </source>
</reference>
<evidence type="ECO:0000313" key="1">
    <source>
        <dbReference type="EMBL" id="MFF4022301.1"/>
    </source>
</evidence>
<keyword evidence="2" id="KW-1185">Reference proteome</keyword>
<sequence length="58" mass="6520">MTALNWTPGTHLQIQPLDGILFVGPADDGPVHVTADGYFRIPFRQRRRVGLLIGERSY</sequence>
<name>A0ABW6T815_9NOCA</name>
<evidence type="ECO:0000313" key="2">
    <source>
        <dbReference type="Proteomes" id="UP001602089"/>
    </source>
</evidence>
<dbReference type="RefSeq" id="WP_195022673.1">
    <property type="nucleotide sequence ID" value="NZ_JADLPS010000006.1"/>
</dbReference>
<organism evidence="1 2">
    <name type="scientific">Nocardia elegans</name>
    <dbReference type="NCBI Taxonomy" id="300029"/>
    <lineage>
        <taxon>Bacteria</taxon>
        <taxon>Bacillati</taxon>
        <taxon>Actinomycetota</taxon>
        <taxon>Actinomycetes</taxon>
        <taxon>Mycobacteriales</taxon>
        <taxon>Nocardiaceae</taxon>
        <taxon>Nocardia</taxon>
    </lineage>
</organism>
<dbReference type="Proteomes" id="UP001602089">
    <property type="component" value="Unassembled WGS sequence"/>
</dbReference>
<comment type="caution">
    <text evidence="1">The sequence shown here is derived from an EMBL/GenBank/DDBJ whole genome shotgun (WGS) entry which is preliminary data.</text>
</comment>
<accession>A0ABW6T815</accession>
<gene>
    <name evidence="1" type="ORF">ACFYY5_05605</name>
</gene>
<protein>
    <submittedName>
        <fullName evidence="1">Uncharacterized protein</fullName>
    </submittedName>
</protein>
<dbReference type="EMBL" id="JBIATK010000002">
    <property type="protein sequence ID" value="MFF4022301.1"/>
    <property type="molecule type" value="Genomic_DNA"/>
</dbReference>